<dbReference type="InterPro" id="IPR011993">
    <property type="entry name" value="PH-like_dom_sf"/>
</dbReference>
<dbReference type="InterPro" id="IPR051480">
    <property type="entry name" value="Endocytic_GEF_Adapter"/>
</dbReference>
<dbReference type="CDD" id="cd00160">
    <property type="entry name" value="RhoGEF"/>
    <property type="match status" value="1"/>
</dbReference>
<dbReference type="Proteomes" id="UP000009046">
    <property type="component" value="Unassembled WGS sequence"/>
</dbReference>
<evidence type="ECO:0000259" key="10">
    <source>
        <dbReference type="PROSITE" id="PS50031"/>
    </source>
</evidence>
<keyword evidence="2 5" id="KW-0728">SH3 domain</keyword>
<dbReference type="PROSITE" id="PS50002">
    <property type="entry name" value="SH3"/>
    <property type="match status" value="4"/>
</dbReference>
<dbReference type="InterPro" id="IPR002048">
    <property type="entry name" value="EF_hand_dom"/>
</dbReference>
<dbReference type="Gene3D" id="1.10.238.10">
    <property type="entry name" value="EF-hand"/>
    <property type="match status" value="2"/>
</dbReference>
<dbReference type="GO" id="GO:0005509">
    <property type="term" value="F:calcium ion binding"/>
    <property type="evidence" value="ECO:0007669"/>
    <property type="project" value="InterPro"/>
</dbReference>
<dbReference type="KEGG" id="phu:Phum_PHUM137300"/>
<dbReference type="Gene3D" id="2.30.30.40">
    <property type="entry name" value="SH3 Domains"/>
    <property type="match status" value="4"/>
</dbReference>
<keyword evidence="3" id="KW-0963">Cytoplasm</keyword>
<evidence type="ECO:0000313" key="12">
    <source>
        <dbReference type="EMBL" id="EEB11850.1"/>
    </source>
</evidence>
<dbReference type="GeneID" id="8234265"/>
<dbReference type="EMBL" id="DS235093">
    <property type="protein sequence ID" value="EEB11850.1"/>
    <property type="molecule type" value="Genomic_DNA"/>
</dbReference>
<dbReference type="CDD" id="cd11840">
    <property type="entry name" value="SH3_Intersectin_5"/>
    <property type="match status" value="1"/>
</dbReference>
<dbReference type="FunFam" id="1.10.238.10:FF:000055">
    <property type="entry name" value="Intersectin-1 isoform 1"/>
    <property type="match status" value="1"/>
</dbReference>
<dbReference type="CDD" id="cd00052">
    <property type="entry name" value="EH"/>
    <property type="match status" value="2"/>
</dbReference>
<dbReference type="Gene3D" id="2.30.29.30">
    <property type="entry name" value="Pleckstrin-homology domain (PH domain)/Phosphotyrosine-binding domain (PTB)"/>
    <property type="match status" value="1"/>
</dbReference>
<evidence type="ECO:0000259" key="8">
    <source>
        <dbReference type="PROSITE" id="PS50002"/>
    </source>
</evidence>
<dbReference type="InterPro" id="IPR018247">
    <property type="entry name" value="EF_Hand_1_Ca_BS"/>
</dbReference>
<dbReference type="EMBL" id="AAZO01001584">
    <property type="status" value="NOT_ANNOTATED_CDS"/>
    <property type="molecule type" value="Genomic_DNA"/>
</dbReference>
<dbReference type="SUPFAM" id="SSF47473">
    <property type="entry name" value="EF-hand"/>
    <property type="match status" value="2"/>
</dbReference>
<dbReference type="Pfam" id="PF12763">
    <property type="entry name" value="EH"/>
    <property type="match status" value="2"/>
</dbReference>
<dbReference type="OMA" id="XCSDLHL"/>
<feature type="domain" description="EF-hand" evidence="11">
    <location>
        <begin position="49"/>
        <end position="84"/>
    </location>
</feature>
<dbReference type="SMART" id="SM00325">
    <property type="entry name" value="RhoGEF"/>
    <property type="match status" value="1"/>
</dbReference>
<feature type="coiled-coil region" evidence="6">
    <location>
        <begin position="583"/>
        <end position="684"/>
    </location>
</feature>
<protein>
    <submittedName>
        <fullName evidence="12 13">Dynamin-associated protein, putative</fullName>
    </submittedName>
</protein>
<dbReference type="Pfam" id="PF00621">
    <property type="entry name" value="RhoGEF"/>
    <property type="match status" value="1"/>
</dbReference>
<feature type="domain" description="SH3" evidence="8">
    <location>
        <begin position="737"/>
        <end position="798"/>
    </location>
</feature>
<dbReference type="FunFam" id="2.30.30.40:FF:000072">
    <property type="entry name" value="Unconventional Myosin IB"/>
    <property type="match status" value="1"/>
</dbReference>
<dbReference type="InterPro" id="IPR000261">
    <property type="entry name" value="EH_dom"/>
</dbReference>
<dbReference type="Pfam" id="PF16652">
    <property type="entry name" value="PH_13"/>
    <property type="match status" value="1"/>
</dbReference>
<feature type="domain" description="EF-hand" evidence="11">
    <location>
        <begin position="329"/>
        <end position="364"/>
    </location>
</feature>
<dbReference type="SUPFAM" id="SSF48065">
    <property type="entry name" value="DBL homology domain (DH-domain)"/>
    <property type="match status" value="1"/>
</dbReference>
<dbReference type="InterPro" id="IPR000219">
    <property type="entry name" value="DH_dom"/>
</dbReference>
<name>E0VEP4_PEDHC</name>
<dbReference type="HOGENOM" id="CLU_002819_2_0_1"/>
<dbReference type="VEuPathDB" id="VectorBase:PHUM137300"/>
<dbReference type="eggNOG" id="KOG1029">
    <property type="taxonomic scope" value="Eukaryota"/>
</dbReference>
<dbReference type="STRING" id="121224.E0VEP4"/>
<dbReference type="Gene3D" id="1.20.900.10">
    <property type="entry name" value="Dbl homology (DH) domain"/>
    <property type="match status" value="1"/>
</dbReference>
<accession>E0VEP4</accession>
<evidence type="ECO:0000256" key="5">
    <source>
        <dbReference type="PROSITE-ProRule" id="PRU00192"/>
    </source>
</evidence>
<feature type="domain" description="SH3" evidence="8">
    <location>
        <begin position="1049"/>
        <end position="1108"/>
    </location>
</feature>
<dbReference type="InterPro" id="IPR001452">
    <property type="entry name" value="SH3_domain"/>
</dbReference>
<dbReference type="SUPFAM" id="SSF50729">
    <property type="entry name" value="PH domain-like"/>
    <property type="match status" value="1"/>
</dbReference>
<feature type="domain" description="EH" evidence="10">
    <location>
        <begin position="296"/>
        <end position="385"/>
    </location>
</feature>
<evidence type="ECO:0000259" key="11">
    <source>
        <dbReference type="PROSITE" id="PS50222"/>
    </source>
</evidence>
<dbReference type="CDD" id="cd11836">
    <property type="entry name" value="SH3_Intersectin_1"/>
    <property type="match status" value="1"/>
</dbReference>
<dbReference type="InterPro" id="IPR035899">
    <property type="entry name" value="DBL_dom_sf"/>
</dbReference>
<feature type="region of interest" description="Disordered" evidence="7">
    <location>
        <begin position="897"/>
        <end position="938"/>
    </location>
</feature>
<keyword evidence="4" id="KW-0106">Calcium</keyword>
<reference evidence="12" key="1">
    <citation type="submission" date="2007-04" db="EMBL/GenBank/DDBJ databases">
        <title>Annotation of Pediculus humanus corporis strain USDA.</title>
        <authorList>
            <person name="Kirkness E."/>
            <person name="Hannick L."/>
            <person name="Hass B."/>
            <person name="Bruggner R."/>
            <person name="Lawson D."/>
            <person name="Bidwell S."/>
            <person name="Joardar V."/>
            <person name="Caler E."/>
            <person name="Walenz B."/>
            <person name="Inman J."/>
            <person name="Schobel S."/>
            <person name="Galinsky K."/>
            <person name="Amedeo P."/>
            <person name="Strausberg R."/>
        </authorList>
    </citation>
    <scope>NUCLEOTIDE SEQUENCE</scope>
    <source>
        <strain evidence="12">USDA</strain>
    </source>
</reference>
<dbReference type="GO" id="GO:0005737">
    <property type="term" value="C:cytoplasm"/>
    <property type="evidence" value="ECO:0007669"/>
    <property type="project" value="UniProtKB-SubCell"/>
</dbReference>
<sequence>MSVLGPTDPLWVVQAKERSRYEEQFKSLRPENGVVTGEQAKGFFLQSQLPPNILGQIWALSDTDSDGRMNINEFSIACKLINLTLRGYQIPSVLPPALCNLETQFSSAGIKLEPDSISSTPSQPVTSLESQNVQGFVTSQSNLIKTCSPTPGLLPLDSMTNVVSIPMTQTISGSVQLPQIVGGVKSVTQSPINQSTPVTPAFPVAFPTQAITSQGTNILPQAPSVIPQASPVPQILPKISQSTPVISTPGIPQVVTSQQSIISDGHNKFIDKGQPVDFHSPLGGPQITDWAVPHQSKLKYTQLFNTTDRTRTGFLTGPQAKSILIQTKLSQGILAQIWALVDSDSDGKINCEEFVLAMHLCDMAKEGRPLPTTLPFELIPPGLRRKRGSSITSVDDKQDIMAVQNSATFEDKRKENFDKGQAELERRRAVLLEAQKKEQEEREKKEREELEKREALRAEQEIRRQQELQKQLQKQRELEMEQEEQRRRISEQREAARKELERQRQQEWEKARSQELEAQRMKEQNNVLKLKAKNQSLAIDLATINASIKELSSKISETRIGVSAVKATIDGMRATRDSHISDMSAYKNKLKEQNQRLLFLAQEKARLEARTKAGVTTNAAGAEQVMLAFTNKEIALKHLNEKVEGLQKEVEIKTNDIKNNKTHLNELKTKLSNLLNECESIYLKYSEKRDIILQMKAASTNNNWDVSSGWEPPDKSWDNFNETTDNWNTSYTPSTASGFKKYRALYKFESRNPDELSFQPGDIITVSVNQNADPGWLSGELNGMTGWFPEAYVELVDDSFTTNAPDLEESNKQPLGDISELPEVVTDKSNNENYDNEIYVSVYRYQSSEPGDLSFEQGETIYVTKKDGAWWTGTIGDRVGLFPSNYVEKIEPENKFDSSEFTNKKSDGGEVEDNTIPVQEPTDEIEKEISPSPENTNTGVKEQETFVESNQPKPVTPDFSSITAAQTKLSKKGEIATVIAPYQATSNEQLSLARGQLVCIRKKTSTGWWEGELQAKGKKKQIGWFPASYVKVMASRRLSQTTPDIDGEPNVDKVIAMFPYKALNDDELTFEKDDIITVISKDEATWWKGELRGSIGLFPCNYVTPMNGSLTSTNSDWREKLRQEAIQELIESERSYIADMTLVRQVFEKPISKSGLVTSDQLKKIFLNWREILKGNYTLLKLFDKRKKESPDQVIGCIGDILCDYLPKMGGYVEFCSFQLNAGQLLQHLTESSTAFREFCKLCQRDPRTQGLPLSTFLVKPMQRITKYPLLIEKVLEHTPMDHPDRINLERAHQKAEELCTQVNEGVRENENSERLEWLQTHIIMDGMEENLIFNSETNCSGHRIFLHSGVLNKVRSNKELIGFLLSDCLVLTYPSKPLLNGQFSMKNFNQHLRLYKKEALQWIKQIKQACDKFKNVDNTSRYFKSEDGLSVGRLLVEVVEGYNLSFKCCFCQIKLNNQVQNTPPCGPPFKWNSAMQFMIQNFDNDDLIISIFIKHDFKPDELFDCGKIQVKEISEQTRSGGPVLRKLPVGGGGGGGGGQINISEILLKLDVVLFNVS</sequence>
<keyword evidence="14" id="KW-1185">Reference proteome</keyword>
<dbReference type="InterPro" id="IPR011992">
    <property type="entry name" value="EF-hand-dom_pair"/>
</dbReference>
<dbReference type="PANTHER" id="PTHR46006:SF6">
    <property type="entry name" value="INTERSECTIN-2 ISOFORM X1"/>
    <property type="match status" value="1"/>
</dbReference>
<evidence type="ECO:0000256" key="7">
    <source>
        <dbReference type="SAM" id="MobiDB-lite"/>
    </source>
</evidence>
<dbReference type="PANTHER" id="PTHR46006">
    <property type="entry name" value="RHO GUANINE NUCLEOTIDE EXCHANGE FACTOR AT 64C, ISOFORM A"/>
    <property type="match status" value="1"/>
</dbReference>
<feature type="coiled-coil region" evidence="6">
    <location>
        <begin position="421"/>
        <end position="533"/>
    </location>
</feature>
<reference evidence="12" key="2">
    <citation type="submission" date="2007-04" db="EMBL/GenBank/DDBJ databases">
        <title>The genome of the human body louse.</title>
        <authorList>
            <consortium name="The Human Body Louse Genome Consortium"/>
            <person name="Kirkness E."/>
            <person name="Walenz B."/>
            <person name="Hass B."/>
            <person name="Bruggner R."/>
            <person name="Strausberg R."/>
        </authorList>
    </citation>
    <scope>NUCLEOTIDE SEQUENCE</scope>
    <source>
        <strain evidence="12">USDA</strain>
    </source>
</reference>
<organism>
    <name type="scientific">Pediculus humanus subsp. corporis</name>
    <name type="common">Body louse</name>
    <dbReference type="NCBI Taxonomy" id="121224"/>
    <lineage>
        <taxon>Eukaryota</taxon>
        <taxon>Metazoa</taxon>
        <taxon>Ecdysozoa</taxon>
        <taxon>Arthropoda</taxon>
        <taxon>Hexapoda</taxon>
        <taxon>Insecta</taxon>
        <taxon>Pterygota</taxon>
        <taxon>Neoptera</taxon>
        <taxon>Paraneoptera</taxon>
        <taxon>Psocodea</taxon>
        <taxon>Troctomorpha</taxon>
        <taxon>Phthiraptera</taxon>
        <taxon>Anoplura</taxon>
        <taxon>Pediculidae</taxon>
        <taxon>Pediculus</taxon>
    </lineage>
</organism>
<feature type="domain" description="SH3" evidence="8">
    <location>
        <begin position="971"/>
        <end position="1035"/>
    </location>
</feature>
<feature type="domain" description="SH3" evidence="8">
    <location>
        <begin position="834"/>
        <end position="892"/>
    </location>
</feature>
<dbReference type="CTD" id="8234265"/>
<dbReference type="CDD" id="cd11839">
    <property type="entry name" value="SH3_Intersectin_4"/>
    <property type="match status" value="1"/>
</dbReference>
<proteinExistence type="predicted"/>
<dbReference type="SUPFAM" id="SSF50044">
    <property type="entry name" value="SH3-domain"/>
    <property type="match status" value="4"/>
</dbReference>
<evidence type="ECO:0000256" key="6">
    <source>
        <dbReference type="SAM" id="Coils"/>
    </source>
</evidence>
<evidence type="ECO:0000313" key="14">
    <source>
        <dbReference type="Proteomes" id="UP000009046"/>
    </source>
</evidence>
<dbReference type="RefSeq" id="XP_002424588.1">
    <property type="nucleotide sequence ID" value="XM_002424543.1"/>
</dbReference>
<dbReference type="PRINTS" id="PR00499">
    <property type="entry name" value="P67PHOX"/>
</dbReference>
<keyword evidence="6" id="KW-0175">Coiled coil</keyword>
<dbReference type="eggNOG" id="KOG4305">
    <property type="taxonomic scope" value="Eukaryota"/>
</dbReference>
<evidence type="ECO:0000313" key="13">
    <source>
        <dbReference type="EnsemblMetazoa" id="PHUM137300-PA"/>
    </source>
</evidence>
<dbReference type="PROSITE" id="PS50031">
    <property type="entry name" value="EH"/>
    <property type="match status" value="2"/>
</dbReference>
<dbReference type="SMART" id="SM00027">
    <property type="entry name" value="EH"/>
    <property type="match status" value="2"/>
</dbReference>
<dbReference type="InterPro" id="IPR001849">
    <property type="entry name" value="PH_domain"/>
</dbReference>
<feature type="domain" description="DH" evidence="9">
    <location>
        <begin position="1121"/>
        <end position="1306"/>
    </location>
</feature>
<dbReference type="PROSITE" id="PS50222">
    <property type="entry name" value="EF_HAND_2"/>
    <property type="match status" value="2"/>
</dbReference>
<dbReference type="InterPro" id="IPR036028">
    <property type="entry name" value="SH3-like_dom_sf"/>
</dbReference>
<dbReference type="PROSITE" id="PS50010">
    <property type="entry name" value="DH_2"/>
    <property type="match status" value="1"/>
</dbReference>
<dbReference type="PROSITE" id="PS00018">
    <property type="entry name" value="EF_HAND_1"/>
    <property type="match status" value="2"/>
</dbReference>
<dbReference type="Pfam" id="PF14604">
    <property type="entry name" value="SH3_9"/>
    <property type="match status" value="3"/>
</dbReference>
<dbReference type="FunCoup" id="E0VEP4">
    <property type="interactions" value="1652"/>
</dbReference>
<evidence type="ECO:0000256" key="1">
    <source>
        <dbReference type="ARBA" id="ARBA00004496"/>
    </source>
</evidence>
<dbReference type="GO" id="GO:0005085">
    <property type="term" value="F:guanyl-nucleotide exchange factor activity"/>
    <property type="evidence" value="ECO:0007669"/>
    <property type="project" value="InterPro"/>
</dbReference>
<dbReference type="EnsemblMetazoa" id="PHUM137300-RA">
    <property type="protein sequence ID" value="PHUM137300-PA"/>
    <property type="gene ID" value="PHUM137300"/>
</dbReference>
<evidence type="ECO:0000256" key="3">
    <source>
        <dbReference type="ARBA" id="ARBA00022490"/>
    </source>
</evidence>
<evidence type="ECO:0000259" key="9">
    <source>
        <dbReference type="PROSITE" id="PS50010"/>
    </source>
</evidence>
<dbReference type="SMART" id="SM00054">
    <property type="entry name" value="EFh"/>
    <property type="match status" value="2"/>
</dbReference>
<dbReference type="PRINTS" id="PR00452">
    <property type="entry name" value="SH3DOMAIN"/>
</dbReference>
<feature type="domain" description="EH" evidence="10">
    <location>
        <begin position="17"/>
        <end position="98"/>
    </location>
</feature>
<reference evidence="13" key="3">
    <citation type="submission" date="2020-05" db="UniProtKB">
        <authorList>
            <consortium name="EnsemblMetazoa"/>
        </authorList>
    </citation>
    <scope>IDENTIFICATION</scope>
    <source>
        <strain evidence="13">USDA</strain>
    </source>
</reference>
<dbReference type="InParanoid" id="E0VEP4"/>
<dbReference type="SMART" id="SM00326">
    <property type="entry name" value="SH3"/>
    <property type="match status" value="4"/>
</dbReference>
<dbReference type="Pfam" id="PF07653">
    <property type="entry name" value="SH3_2"/>
    <property type="match status" value="1"/>
</dbReference>
<evidence type="ECO:0000256" key="2">
    <source>
        <dbReference type="ARBA" id="ARBA00022443"/>
    </source>
</evidence>
<dbReference type="GO" id="GO:0016192">
    <property type="term" value="P:vesicle-mediated transport"/>
    <property type="evidence" value="ECO:0007669"/>
    <property type="project" value="UniProtKB-ARBA"/>
</dbReference>
<dbReference type="OrthoDB" id="207120at2759"/>
<feature type="compositionally biased region" description="Basic and acidic residues" evidence="7">
    <location>
        <begin position="897"/>
        <end position="908"/>
    </location>
</feature>
<dbReference type="GO" id="GO:0035025">
    <property type="term" value="P:positive regulation of Rho protein signal transduction"/>
    <property type="evidence" value="ECO:0007669"/>
    <property type="project" value="TreeGrafter"/>
</dbReference>
<evidence type="ECO:0000256" key="4">
    <source>
        <dbReference type="ARBA" id="ARBA00022837"/>
    </source>
</evidence>
<comment type="subcellular location">
    <subcellularLocation>
        <location evidence="1">Cytoplasm</location>
    </subcellularLocation>
</comment>
<gene>
    <name evidence="13" type="primary">8234265</name>
    <name evidence="12" type="ORF">Phum_PHUM137300</name>
</gene>